<evidence type="ECO:0000313" key="1">
    <source>
        <dbReference type="EMBL" id="RDH23179.1"/>
    </source>
</evidence>
<accession>A0A370C7Q0</accession>
<protein>
    <submittedName>
        <fullName evidence="1">Uncharacterized protein</fullName>
    </submittedName>
</protein>
<dbReference type="VEuPathDB" id="FungiDB:M747DRAFT_232125"/>
<dbReference type="EMBL" id="KZ851905">
    <property type="protein sequence ID" value="RDH23179.1"/>
    <property type="molecule type" value="Genomic_DNA"/>
</dbReference>
<dbReference type="Proteomes" id="UP000253845">
    <property type="component" value="Unassembled WGS sequence"/>
</dbReference>
<sequence>MTLDAAIPVLIRGGCYLGLDRCRPCGMPFETNCRHSSTSKRLLTMPTLRRLYNDALSISSLLPTVNRANRFVFDQSEYDAAVVSGVLPAHFQPSKCILFETDQIYRDKLSCSRDNIDSQAESIVIVFDDSGRLLVEF</sequence>
<reference evidence="1 2" key="1">
    <citation type="submission" date="2018-07" db="EMBL/GenBank/DDBJ databases">
        <title>Section-level genome sequencing of Aspergillus section Nigri to investigate inter- and intra-species variation.</title>
        <authorList>
            <consortium name="DOE Joint Genome Institute"/>
            <person name="Vesth T.C."/>
            <person name="Nybo J.L."/>
            <person name="Theobald S."/>
            <person name="Frisvad J.C."/>
            <person name="Larsen T.O."/>
            <person name="Nielsen K.F."/>
            <person name="Hoof J.B."/>
            <person name="Brandl J."/>
            <person name="Salamov A."/>
            <person name="Riley R."/>
            <person name="Gladden J.M."/>
            <person name="Phatale P."/>
            <person name="Nielsen M.T."/>
            <person name="Lyhne E.K."/>
            <person name="Kogle M.E."/>
            <person name="Strasser K."/>
            <person name="McDonnell E."/>
            <person name="Barry K."/>
            <person name="Clum A."/>
            <person name="Chen C."/>
            <person name="Nolan M."/>
            <person name="Sandor L."/>
            <person name="Kuo A."/>
            <person name="Lipzen A."/>
            <person name="Hainaut M."/>
            <person name="Drula E."/>
            <person name="Tsang A."/>
            <person name="Magnuson J.K."/>
            <person name="Henrissat B."/>
            <person name="Wiebenga A."/>
            <person name="Simmons B.A."/>
            <person name="Makela M.R."/>
            <person name="De vries R.P."/>
            <person name="Grigoriev I.V."/>
            <person name="Mortensen U.H."/>
            <person name="Baker S.E."/>
            <person name="Andersen M.R."/>
        </authorList>
    </citation>
    <scope>NUCLEOTIDE SEQUENCE [LARGE SCALE GENOMIC DNA]</scope>
    <source>
        <strain evidence="1 2">ATCC 13496</strain>
    </source>
</reference>
<organism evidence="1 2">
    <name type="scientific">Aspergillus niger ATCC 13496</name>
    <dbReference type="NCBI Taxonomy" id="1353008"/>
    <lineage>
        <taxon>Eukaryota</taxon>
        <taxon>Fungi</taxon>
        <taxon>Dikarya</taxon>
        <taxon>Ascomycota</taxon>
        <taxon>Pezizomycotina</taxon>
        <taxon>Eurotiomycetes</taxon>
        <taxon>Eurotiomycetidae</taxon>
        <taxon>Eurotiales</taxon>
        <taxon>Aspergillaceae</taxon>
        <taxon>Aspergillus</taxon>
        <taxon>Aspergillus subgen. Circumdati</taxon>
    </lineage>
</organism>
<name>A0A370C7Q0_ASPNG</name>
<evidence type="ECO:0000313" key="2">
    <source>
        <dbReference type="Proteomes" id="UP000253845"/>
    </source>
</evidence>
<gene>
    <name evidence="1" type="ORF">M747DRAFT_232125</name>
</gene>
<dbReference type="AlphaFoldDB" id="A0A370C7Q0"/>
<proteinExistence type="predicted"/>